<comment type="caution">
    <text evidence="4">The sequence shown here is derived from an EMBL/GenBank/DDBJ whole genome shotgun (WGS) entry which is preliminary data.</text>
</comment>
<keyword evidence="5" id="KW-1185">Reference proteome</keyword>
<dbReference type="InterPro" id="IPR011250">
    <property type="entry name" value="OMP/PagP_B-barrel"/>
</dbReference>
<dbReference type="Gene3D" id="2.40.160.20">
    <property type="match status" value="1"/>
</dbReference>
<evidence type="ECO:0000256" key="2">
    <source>
        <dbReference type="SAM" id="SignalP"/>
    </source>
</evidence>
<name>A0ABT7HQ15_9BACT</name>
<dbReference type="SUPFAM" id="SSF56925">
    <property type="entry name" value="OMPA-like"/>
    <property type="match status" value="1"/>
</dbReference>
<feature type="domain" description="Outer membrane protein beta-barrel" evidence="3">
    <location>
        <begin position="6"/>
        <end position="190"/>
    </location>
</feature>
<feature type="signal peptide" evidence="2">
    <location>
        <begin position="1"/>
        <end position="21"/>
    </location>
</feature>
<dbReference type="Pfam" id="PF13505">
    <property type="entry name" value="OMP_b-brl"/>
    <property type="match status" value="1"/>
</dbReference>
<evidence type="ECO:0000259" key="3">
    <source>
        <dbReference type="Pfam" id="PF13505"/>
    </source>
</evidence>
<sequence length="190" mass="20939">MKKVVSLVASLLVSSAFSESAFVGFEGDYSFKSNLKIDSDKVGKAQTGLNLMAGYDFGLVRTYGAYGYDFKTKKSYADGEGNKVRLKWTKHSFILGGDYTPNVSENFKLLAGVYAGISRLKADIKSSEDSGKVNFNGVVAGAKFGGIYELDENNAIDFGYKADYTKYSKKYDTNLKETNHGFFAGYTYKF</sequence>
<dbReference type="RefSeq" id="WP_284937588.1">
    <property type="nucleotide sequence ID" value="NZ_JANURM010000005.1"/>
</dbReference>
<keyword evidence="1 2" id="KW-0732">Signal</keyword>
<evidence type="ECO:0000313" key="4">
    <source>
        <dbReference type="EMBL" id="MDL0088930.1"/>
    </source>
</evidence>
<evidence type="ECO:0000256" key="1">
    <source>
        <dbReference type="ARBA" id="ARBA00022729"/>
    </source>
</evidence>
<dbReference type="Proteomes" id="UP001173801">
    <property type="component" value="Unassembled WGS sequence"/>
</dbReference>
<reference evidence="4" key="1">
    <citation type="submission" date="2022-08" db="EMBL/GenBank/DDBJ databases">
        <authorList>
            <person name="Wang H."/>
        </authorList>
    </citation>
    <scope>NUCLEOTIDE SEQUENCE</scope>
    <source>
        <strain evidence="4">PS10</strain>
    </source>
</reference>
<proteinExistence type="predicted"/>
<dbReference type="EMBL" id="JANURM010000005">
    <property type="protein sequence ID" value="MDL0088930.1"/>
    <property type="molecule type" value="Genomic_DNA"/>
</dbReference>
<accession>A0ABT7HQ15</accession>
<reference evidence="4" key="2">
    <citation type="journal article" date="2023" name="Microorganisms">
        <title>Isolation and Genomic Characteristics of Cat-Borne Campylobacter felis sp. nov. and Sheep-Borne Campylobacter ovis sp. nov.</title>
        <authorList>
            <person name="Wang H."/>
            <person name="Li Y."/>
            <person name="Gu Y."/>
            <person name="Zhou G."/>
            <person name="Chen X."/>
            <person name="Zhang X."/>
            <person name="Shao Z."/>
            <person name="Zhang J."/>
            <person name="Zhang M."/>
        </authorList>
    </citation>
    <scope>NUCLEOTIDE SEQUENCE</scope>
    <source>
        <strain evidence="4">PS10</strain>
    </source>
</reference>
<feature type="chain" id="PRO_5045133395" evidence="2">
    <location>
        <begin position="22"/>
        <end position="190"/>
    </location>
</feature>
<evidence type="ECO:0000313" key="5">
    <source>
        <dbReference type="Proteomes" id="UP001173801"/>
    </source>
</evidence>
<gene>
    <name evidence="4" type="ORF">NYG85_06025</name>
</gene>
<organism evidence="4 5">
    <name type="scientific">Campylobacter gastrosuis</name>
    <dbReference type="NCBI Taxonomy" id="2974576"/>
    <lineage>
        <taxon>Bacteria</taxon>
        <taxon>Pseudomonadati</taxon>
        <taxon>Campylobacterota</taxon>
        <taxon>Epsilonproteobacteria</taxon>
        <taxon>Campylobacterales</taxon>
        <taxon>Campylobacteraceae</taxon>
        <taxon>Campylobacter</taxon>
    </lineage>
</organism>
<protein>
    <submittedName>
        <fullName evidence="4">Porin family protein</fullName>
    </submittedName>
</protein>
<dbReference type="InterPro" id="IPR027385">
    <property type="entry name" value="Beta-barrel_OMP"/>
</dbReference>